<reference evidence="1" key="1">
    <citation type="journal article" date="2020" name="Nature">
        <title>Giant virus diversity and host interactions through global metagenomics.</title>
        <authorList>
            <person name="Schulz F."/>
            <person name="Roux S."/>
            <person name="Paez-Espino D."/>
            <person name="Jungbluth S."/>
            <person name="Walsh D.A."/>
            <person name="Denef V.J."/>
            <person name="McMahon K.D."/>
            <person name="Konstantinidis K.T."/>
            <person name="Eloe-Fadrosh E.A."/>
            <person name="Kyrpides N.C."/>
            <person name="Woyke T."/>
        </authorList>
    </citation>
    <scope>NUCLEOTIDE SEQUENCE</scope>
    <source>
        <strain evidence="1">GVMAG-M-3300009182-67</strain>
    </source>
</reference>
<organism evidence="1">
    <name type="scientific">viral metagenome</name>
    <dbReference type="NCBI Taxonomy" id="1070528"/>
    <lineage>
        <taxon>unclassified sequences</taxon>
        <taxon>metagenomes</taxon>
        <taxon>organismal metagenomes</taxon>
    </lineage>
</organism>
<proteinExistence type="predicted"/>
<evidence type="ECO:0000313" key="1">
    <source>
        <dbReference type="EMBL" id="QHS85100.1"/>
    </source>
</evidence>
<sequence length="159" mass="18886">MKFKLKELDFKQITFNKTPLNNGTVVNLKYNENSLEFQTPKLIIESLIKENEHEYLNLKIKGTEACKFFCSKILELESFFSNSLKNQIKTIFNEDNFIVKIPFKYSKPLVKVYKNDSLFNYYHLTKDLEIICLLELDKLWINNSNEPNYNLIVKEIMVI</sequence>
<dbReference type="AlphaFoldDB" id="A0A6C0AZ71"/>
<name>A0A6C0AZ71_9ZZZZ</name>
<protein>
    <submittedName>
        <fullName evidence="1">Uncharacterized protein</fullName>
    </submittedName>
</protein>
<dbReference type="EMBL" id="MN739040">
    <property type="protein sequence ID" value="QHS85100.1"/>
    <property type="molecule type" value="Genomic_DNA"/>
</dbReference>
<accession>A0A6C0AZ71</accession>